<accession>A0A1M6N0A1</accession>
<feature type="compositionally biased region" description="Basic residues" evidence="1">
    <location>
        <begin position="1"/>
        <end position="11"/>
    </location>
</feature>
<feature type="region of interest" description="Disordered" evidence="1">
    <location>
        <begin position="1"/>
        <end position="33"/>
    </location>
</feature>
<sequence length="93" mass="10651">MSRKNRRKKASHTAAVPEGTTAAAQPKKKKGPVHGLDTRTWVLYLVGFAALAWSYFVLFTRNWSDAGFAFTVLVTVLWPWSLYRNWKKGPKKR</sequence>
<evidence type="ECO:0000256" key="2">
    <source>
        <dbReference type="SAM" id="Phobius"/>
    </source>
</evidence>
<keyword evidence="2" id="KW-0472">Membrane</keyword>
<organism evidence="4 6">
    <name type="scientific">Megasphaera elsdenii</name>
    <dbReference type="NCBI Taxonomy" id="907"/>
    <lineage>
        <taxon>Bacteria</taxon>
        <taxon>Bacillati</taxon>
        <taxon>Bacillota</taxon>
        <taxon>Negativicutes</taxon>
        <taxon>Veillonellales</taxon>
        <taxon>Veillonellaceae</taxon>
        <taxon>Megasphaera</taxon>
    </lineage>
</organism>
<feature type="transmembrane region" description="Helical" evidence="2">
    <location>
        <begin position="66"/>
        <end position="83"/>
    </location>
</feature>
<name>A0A1M6N0A1_MEGEL</name>
<dbReference type="Proteomes" id="UP000536773">
    <property type="component" value="Unassembled WGS sequence"/>
</dbReference>
<dbReference type="EMBL" id="CP027569">
    <property type="protein sequence ID" value="AVO27678.1"/>
    <property type="molecule type" value="Genomic_DNA"/>
</dbReference>
<evidence type="ECO:0000313" key="5">
    <source>
        <dbReference type="Proteomes" id="UP000238358"/>
    </source>
</evidence>
<evidence type="ECO:0000256" key="1">
    <source>
        <dbReference type="SAM" id="MobiDB-lite"/>
    </source>
</evidence>
<keyword evidence="2" id="KW-0812">Transmembrane</keyword>
<feature type="transmembrane region" description="Helical" evidence="2">
    <location>
        <begin position="41"/>
        <end position="60"/>
    </location>
</feature>
<reference evidence="3 5" key="1">
    <citation type="journal article" date="2018" name="Genome Announc.">
        <title>Complete genomes of two Megasphaera elsdenii strains, NCIMB 702410 and ATCC 25940.</title>
        <authorList>
            <person name="Hatmaker E.A."/>
            <person name="O'Dell K."/>
            <person name="Riley L.A."/>
            <person name="Klingeman D.M."/>
            <person name="Guss A.M."/>
        </authorList>
    </citation>
    <scope>NUCLEOTIDE SEQUENCE [LARGE SCALE GENOMIC DNA]</scope>
    <source>
        <strain evidence="3 5">NCIMB702410</strain>
    </source>
</reference>
<evidence type="ECO:0000313" key="4">
    <source>
        <dbReference type="EMBL" id="NMK39582.1"/>
    </source>
</evidence>
<dbReference type="Proteomes" id="UP000238358">
    <property type="component" value="Chromosome"/>
</dbReference>
<proteinExistence type="predicted"/>
<reference evidence="4 6" key="2">
    <citation type="submission" date="2020-04" db="EMBL/GenBank/DDBJ databases">
        <authorList>
            <person name="Hitch T.C.A."/>
            <person name="Wylensek D."/>
            <person name="Clavel T."/>
        </authorList>
    </citation>
    <scope>NUCLEOTIDE SEQUENCE [LARGE SCALE GENOMIC DNA]</scope>
    <source>
        <strain evidence="4 6">WCA-386-APC-2A</strain>
    </source>
</reference>
<evidence type="ECO:0000313" key="6">
    <source>
        <dbReference type="Proteomes" id="UP000536773"/>
    </source>
</evidence>
<dbReference type="EMBL" id="JABBJH010000013">
    <property type="protein sequence ID" value="NMK39582.1"/>
    <property type="molecule type" value="Genomic_DNA"/>
</dbReference>
<evidence type="ECO:0000313" key="3">
    <source>
        <dbReference type="EMBL" id="AVO27678.1"/>
    </source>
</evidence>
<keyword evidence="2" id="KW-1133">Transmembrane helix</keyword>
<gene>
    <name evidence="3" type="ORF">C6Y28_08685</name>
    <name evidence="4" type="ORF">HG933_09410</name>
</gene>
<dbReference type="AlphaFoldDB" id="A0A1M6N0A1"/>
<dbReference type="OrthoDB" id="9883648at2"/>
<dbReference type="RefSeq" id="WP_014017083.1">
    <property type="nucleotide sequence ID" value="NZ_AP031433.1"/>
</dbReference>
<dbReference type="GeneID" id="97492304"/>
<protein>
    <submittedName>
        <fullName evidence="4">Uncharacterized protein</fullName>
    </submittedName>
</protein>